<feature type="region of interest" description="Disordered" evidence="5">
    <location>
        <begin position="539"/>
        <end position="719"/>
    </location>
</feature>
<evidence type="ECO:0000313" key="8">
    <source>
        <dbReference type="Proteomes" id="UP000559256"/>
    </source>
</evidence>
<feature type="compositionally biased region" description="Basic residues" evidence="5">
    <location>
        <begin position="549"/>
        <end position="578"/>
    </location>
</feature>
<keyword evidence="8" id="KW-1185">Reference proteome</keyword>
<dbReference type="AlphaFoldDB" id="A0A8H5GZN5"/>
<feature type="region of interest" description="Disordered" evidence="5">
    <location>
        <begin position="496"/>
        <end position="520"/>
    </location>
</feature>
<dbReference type="PANTHER" id="PTHR23423">
    <property type="entry name" value="ORGANIC SOLUTE TRANSPORTER-RELATED"/>
    <property type="match status" value="1"/>
</dbReference>
<sequence>MSNSSEPEPTSSARCFKVDAADGPSLFQNGNLVFQAHHVGWIVASSFTLVAIIASFWLINKHLIWYTDKREQRYIVRILFMVPIYAVVSLASYFFWNHATPLLLIRDGYESTVLTSFFYLLLNYLSHDPDEQRAIFLKEGISKEAEQIALKKGEQPRKWMFPLGFIKSKPTDGLYFLQMMKWGVLQYCVIRPTTTLAAVILDYAGLYCEESWGPGWGHVYITVIVSISVTIGMYCLIQLYLSVSSYLAPTKPLLKLFAIKAVVFLTFWQATFLSVLTMFGVVKDTKYMTAADINIGIGALLETFEMMLFAFLHIRAFTYRVYKPPKGKDGLPPLHTNRWRSLVHAMNFRETFQELWIGCIYLWEKMKRREPMVDKDVRRLAHYESAFEKPRASILPGSAGKVLEKDNNHSYSKGKGMGQGMGIDSRNRNMINEKDWEDDERMGMLPDIQVEKEEYVDIGGSRQWLGYGKNYGYGIQKEPSEGLEYQIERELERRGYGNNIPGRGHIKPLPPDDGIGYGHQQQRSWWRSLYERVSQSGDNDLENRLTRSPTKRVSRIASRSRSKSKHRPHRSPSRHHHNSSRDLEADRAFLFDYQYEDPPPPSLMKKNRPSQQMPELYYNKNNASASRYTGLPERSSPRTAYPLPLSAYPEHHSSAYRSRQTPPPSPQQQQYQQQSRNGSPSRPNALSHPPSRGLSRERVFPSSGPSTPPPPSLLPPNFARSNDSLLGRVFPTSIVSHTDLVSDSTHNPLNDFGRYGPLGIAPLGIPTTPSTEHDIGMVSERRASPNAAASGSGGTPTSLDGLTAQIVNLSDTALNIPHKSRQLHESDMIITTRHDYINHDNVNDNDPISNSFPIPPQSIPVPKFTPSSPSSSSSYALFPSSPSSSIPSPHSSPRSPRPSSGPNPNPNTTSRPTGLRRSSALHSPTRQSQSQNPNRRHSAAPQLQPQPQLQLTQMPQHAYMPHPRDRRRSVPGKLTMPAPLAPPPQAAGNGVGAGRSGVNGVSDGRPLGRGRQ</sequence>
<feature type="compositionally biased region" description="Basic and acidic residues" evidence="5">
    <location>
        <begin position="579"/>
        <end position="589"/>
    </location>
</feature>
<evidence type="ECO:0000256" key="3">
    <source>
        <dbReference type="ARBA" id="ARBA00022989"/>
    </source>
</evidence>
<name>A0A8H5GZN5_9AGAR</name>
<evidence type="ECO:0000256" key="5">
    <source>
        <dbReference type="SAM" id="MobiDB-lite"/>
    </source>
</evidence>
<feature type="compositionally biased region" description="Low complexity" evidence="5">
    <location>
        <begin position="667"/>
        <end position="676"/>
    </location>
</feature>
<feature type="transmembrane region" description="Helical" evidence="6">
    <location>
        <begin position="39"/>
        <end position="59"/>
    </location>
</feature>
<organism evidence="7 8">
    <name type="scientific">Tetrapyrgos nigripes</name>
    <dbReference type="NCBI Taxonomy" id="182062"/>
    <lineage>
        <taxon>Eukaryota</taxon>
        <taxon>Fungi</taxon>
        <taxon>Dikarya</taxon>
        <taxon>Basidiomycota</taxon>
        <taxon>Agaricomycotina</taxon>
        <taxon>Agaricomycetes</taxon>
        <taxon>Agaricomycetidae</taxon>
        <taxon>Agaricales</taxon>
        <taxon>Marasmiineae</taxon>
        <taxon>Marasmiaceae</taxon>
        <taxon>Tetrapyrgos</taxon>
    </lineage>
</organism>
<feature type="compositionally biased region" description="Polar residues" evidence="5">
    <location>
        <begin position="609"/>
        <end position="627"/>
    </location>
</feature>
<gene>
    <name evidence="7" type="ORF">D9758_000881</name>
</gene>
<dbReference type="InterPro" id="IPR005178">
    <property type="entry name" value="Ostalpha/TMEM184C"/>
</dbReference>
<comment type="caution">
    <text evidence="7">The sequence shown here is derived from an EMBL/GenBank/DDBJ whole genome shotgun (WGS) entry which is preliminary data.</text>
</comment>
<comment type="subcellular location">
    <subcellularLocation>
        <location evidence="1">Membrane</location>
        <topology evidence="1">Multi-pass membrane protein</topology>
    </subcellularLocation>
</comment>
<evidence type="ECO:0000313" key="7">
    <source>
        <dbReference type="EMBL" id="KAF5373934.1"/>
    </source>
</evidence>
<feature type="transmembrane region" description="Helical" evidence="6">
    <location>
        <begin position="253"/>
        <end position="281"/>
    </location>
</feature>
<feature type="transmembrane region" description="Helical" evidence="6">
    <location>
        <begin position="74"/>
        <end position="96"/>
    </location>
</feature>
<feature type="compositionally biased region" description="Polar residues" evidence="5">
    <location>
        <begin position="920"/>
        <end position="933"/>
    </location>
</feature>
<feature type="transmembrane region" description="Helical" evidence="6">
    <location>
        <begin position="293"/>
        <end position="314"/>
    </location>
</feature>
<reference evidence="7 8" key="1">
    <citation type="journal article" date="2020" name="ISME J.">
        <title>Uncovering the hidden diversity of litter-decomposition mechanisms in mushroom-forming fungi.</title>
        <authorList>
            <person name="Floudas D."/>
            <person name="Bentzer J."/>
            <person name="Ahren D."/>
            <person name="Johansson T."/>
            <person name="Persson P."/>
            <person name="Tunlid A."/>
        </authorList>
    </citation>
    <scope>NUCLEOTIDE SEQUENCE [LARGE SCALE GENOMIC DNA]</scope>
    <source>
        <strain evidence="7 8">CBS 291.85</strain>
    </source>
</reference>
<keyword evidence="4 6" id="KW-0472">Membrane</keyword>
<feature type="region of interest" description="Disordered" evidence="5">
    <location>
        <begin position="840"/>
        <end position="1012"/>
    </location>
</feature>
<proteinExistence type="predicted"/>
<dbReference type="GO" id="GO:0016020">
    <property type="term" value="C:membrane"/>
    <property type="evidence" value="ECO:0007669"/>
    <property type="project" value="UniProtKB-SubCell"/>
</dbReference>
<feature type="compositionally biased region" description="Pro residues" evidence="5">
    <location>
        <begin position="895"/>
        <end position="905"/>
    </location>
</feature>
<feature type="compositionally biased region" description="Low complexity" evidence="5">
    <location>
        <begin position="865"/>
        <end position="894"/>
    </location>
</feature>
<dbReference type="Proteomes" id="UP000559256">
    <property type="component" value="Unassembled WGS sequence"/>
</dbReference>
<protein>
    <recommendedName>
        <fullName evidence="9">DUF300-domain-containing protein</fullName>
    </recommendedName>
</protein>
<feature type="compositionally biased region" description="Low complexity" evidence="5">
    <location>
        <begin position="941"/>
        <end position="956"/>
    </location>
</feature>
<evidence type="ECO:0000256" key="6">
    <source>
        <dbReference type="SAM" id="Phobius"/>
    </source>
</evidence>
<feature type="region of interest" description="Disordered" evidence="5">
    <location>
        <begin position="405"/>
        <end position="426"/>
    </location>
</feature>
<feature type="transmembrane region" description="Helical" evidence="6">
    <location>
        <begin position="218"/>
        <end position="241"/>
    </location>
</feature>
<evidence type="ECO:0000256" key="1">
    <source>
        <dbReference type="ARBA" id="ARBA00004141"/>
    </source>
</evidence>
<dbReference type="SMART" id="SM01417">
    <property type="entry name" value="Solute_trans_a"/>
    <property type="match status" value="1"/>
</dbReference>
<evidence type="ECO:0008006" key="9">
    <source>
        <dbReference type="Google" id="ProtNLM"/>
    </source>
</evidence>
<dbReference type="Pfam" id="PF03619">
    <property type="entry name" value="Solute_trans_a"/>
    <property type="match status" value="1"/>
</dbReference>
<evidence type="ECO:0000256" key="2">
    <source>
        <dbReference type="ARBA" id="ARBA00022692"/>
    </source>
</evidence>
<accession>A0A8H5GZN5</accession>
<keyword evidence="2 6" id="KW-0812">Transmembrane</keyword>
<keyword evidence="3 6" id="KW-1133">Transmembrane helix</keyword>
<dbReference type="OrthoDB" id="5348404at2759"/>
<evidence type="ECO:0000256" key="4">
    <source>
        <dbReference type="ARBA" id="ARBA00023136"/>
    </source>
</evidence>
<dbReference type="EMBL" id="JAACJM010000003">
    <property type="protein sequence ID" value="KAF5373934.1"/>
    <property type="molecule type" value="Genomic_DNA"/>
</dbReference>
<feature type="transmembrane region" description="Helical" evidence="6">
    <location>
        <begin position="184"/>
        <end position="206"/>
    </location>
</feature>